<sequence>MISNHPNLSINKSLRNGENLGFVNRRRGKEDWEGRRRGSVAGGGRRDGALAVAETKERAADPALRQAIVILAATCRINRVIRSIPKKKKKTLKEP</sequence>
<name>A0A8S9SD03_BRACR</name>
<dbReference type="Proteomes" id="UP000712600">
    <property type="component" value="Unassembled WGS sequence"/>
</dbReference>
<evidence type="ECO:0000313" key="2">
    <source>
        <dbReference type="EMBL" id="KAF3599168.1"/>
    </source>
</evidence>
<gene>
    <name evidence="2" type="ORF">F2Q69_00032894</name>
</gene>
<organism evidence="2 3">
    <name type="scientific">Brassica cretica</name>
    <name type="common">Mustard</name>
    <dbReference type="NCBI Taxonomy" id="69181"/>
    <lineage>
        <taxon>Eukaryota</taxon>
        <taxon>Viridiplantae</taxon>
        <taxon>Streptophyta</taxon>
        <taxon>Embryophyta</taxon>
        <taxon>Tracheophyta</taxon>
        <taxon>Spermatophyta</taxon>
        <taxon>Magnoliopsida</taxon>
        <taxon>eudicotyledons</taxon>
        <taxon>Gunneridae</taxon>
        <taxon>Pentapetalae</taxon>
        <taxon>rosids</taxon>
        <taxon>malvids</taxon>
        <taxon>Brassicales</taxon>
        <taxon>Brassicaceae</taxon>
        <taxon>Brassiceae</taxon>
        <taxon>Brassica</taxon>
    </lineage>
</organism>
<evidence type="ECO:0000256" key="1">
    <source>
        <dbReference type="SAM" id="MobiDB-lite"/>
    </source>
</evidence>
<dbReference type="EMBL" id="QGKX02000004">
    <property type="protein sequence ID" value="KAF3599168.1"/>
    <property type="molecule type" value="Genomic_DNA"/>
</dbReference>
<proteinExistence type="predicted"/>
<feature type="region of interest" description="Disordered" evidence="1">
    <location>
        <begin position="21"/>
        <end position="48"/>
    </location>
</feature>
<accession>A0A8S9SD03</accession>
<evidence type="ECO:0000313" key="3">
    <source>
        <dbReference type="Proteomes" id="UP000712600"/>
    </source>
</evidence>
<dbReference type="AlphaFoldDB" id="A0A8S9SD03"/>
<reference evidence="2" key="1">
    <citation type="submission" date="2019-12" db="EMBL/GenBank/DDBJ databases">
        <title>Genome sequencing and annotation of Brassica cretica.</title>
        <authorList>
            <person name="Studholme D.J."/>
            <person name="Sarris P."/>
        </authorList>
    </citation>
    <scope>NUCLEOTIDE SEQUENCE</scope>
    <source>
        <strain evidence="2">PFS-109/04</strain>
        <tissue evidence="2">Leaf</tissue>
    </source>
</reference>
<protein>
    <submittedName>
        <fullName evidence="2">Uncharacterized protein</fullName>
    </submittedName>
</protein>
<comment type="caution">
    <text evidence="2">The sequence shown here is derived from an EMBL/GenBank/DDBJ whole genome shotgun (WGS) entry which is preliminary data.</text>
</comment>